<keyword evidence="1" id="KW-0732">Signal</keyword>
<evidence type="ECO:0000313" key="3">
    <source>
        <dbReference type="EMBL" id="PQA60432.1"/>
    </source>
</evidence>
<evidence type="ECO:0000259" key="2">
    <source>
        <dbReference type="Pfam" id="PF13349"/>
    </source>
</evidence>
<dbReference type="Pfam" id="PF13349">
    <property type="entry name" value="DUF4097"/>
    <property type="match status" value="1"/>
</dbReference>
<dbReference type="PANTHER" id="PTHR34094:SF1">
    <property type="entry name" value="PROTEIN FAM185A"/>
    <property type="match status" value="1"/>
</dbReference>
<dbReference type="InterPro" id="IPR025164">
    <property type="entry name" value="Toastrack_DUF4097"/>
</dbReference>
<dbReference type="OrthoDB" id="1523429at2"/>
<gene>
    <name evidence="3" type="ORF">C5O19_12680</name>
</gene>
<accession>A0A2S7IRX4</accession>
<feature type="chain" id="PRO_5015679886" description="DUF4097 domain-containing protein" evidence="1">
    <location>
        <begin position="21"/>
        <end position="342"/>
    </location>
</feature>
<keyword evidence="4" id="KW-1185">Reference proteome</keyword>
<evidence type="ECO:0000313" key="4">
    <source>
        <dbReference type="Proteomes" id="UP000239590"/>
    </source>
</evidence>
<dbReference type="PANTHER" id="PTHR34094">
    <property type="match status" value="1"/>
</dbReference>
<feature type="signal peptide" evidence="1">
    <location>
        <begin position="1"/>
        <end position="20"/>
    </location>
</feature>
<evidence type="ECO:0000256" key="1">
    <source>
        <dbReference type="SAM" id="SignalP"/>
    </source>
</evidence>
<comment type="caution">
    <text evidence="3">The sequence shown here is derived from an EMBL/GenBank/DDBJ whole genome shotgun (WGS) entry which is preliminary data.</text>
</comment>
<dbReference type="AlphaFoldDB" id="A0A2S7IRX4"/>
<dbReference type="Proteomes" id="UP000239590">
    <property type="component" value="Unassembled WGS sequence"/>
</dbReference>
<sequence>MMKRFYLFPLLTLVLGTASAQSSEDQPYQTKTFTGNLSNVRVDVSGGSIQVEGGSSSDVKVEMYVRLNNWPANKIDKAEIEKQLAEYELSMKTEGSSVVVYSRRKSGVSWNSDRNISVSFKIFTPRTFATDLRTSGGSIRLAHLDGPQQFQTSGGSLHMSDVAGLIQGRTSGGSIHLNNCRKEMNVQTSGGSIHAEDLEGKITLKTSGGSVRLTRLNGTIEATTSGGSVQGDAISGELYTKSSGGSIRLYNLSAAVEAETSAGSLDVEFAKLSKYVKLRCSAGSIKVRLPENQGVDLAVRGSRIHFPLAKFRGEADDTHVDGKLNGGGVPLTIHGSNSVSIQ</sequence>
<dbReference type="RefSeq" id="WP_104712723.1">
    <property type="nucleotide sequence ID" value="NZ_PTRA01000001.1"/>
</dbReference>
<proteinExistence type="predicted"/>
<feature type="domain" description="DUF4097" evidence="2">
    <location>
        <begin position="241"/>
        <end position="313"/>
    </location>
</feature>
<protein>
    <recommendedName>
        <fullName evidence="2">DUF4097 domain-containing protein</fullName>
    </recommendedName>
</protein>
<dbReference type="EMBL" id="PTRA01000001">
    <property type="protein sequence ID" value="PQA60432.1"/>
    <property type="molecule type" value="Genomic_DNA"/>
</dbReference>
<reference evidence="4" key="1">
    <citation type="submission" date="2018-02" db="EMBL/GenBank/DDBJ databases">
        <title>Genome sequencing of Solimonas sp. HR-BB.</title>
        <authorList>
            <person name="Lee Y."/>
            <person name="Jeon C.O."/>
        </authorList>
    </citation>
    <scope>NUCLEOTIDE SEQUENCE [LARGE SCALE GENOMIC DNA]</scope>
    <source>
        <strain evidence="4">HR-U</strain>
    </source>
</reference>
<organism evidence="3 4">
    <name type="scientific">Siphonobacter curvatus</name>
    <dbReference type="NCBI Taxonomy" id="2094562"/>
    <lineage>
        <taxon>Bacteria</taxon>
        <taxon>Pseudomonadati</taxon>
        <taxon>Bacteroidota</taxon>
        <taxon>Cytophagia</taxon>
        <taxon>Cytophagales</taxon>
        <taxon>Cytophagaceae</taxon>
        <taxon>Siphonobacter</taxon>
    </lineage>
</organism>
<name>A0A2S7IRX4_9BACT</name>